<accession>A0A9N7U2U5</accession>
<proteinExistence type="predicted"/>
<dbReference type="Proteomes" id="UP001153269">
    <property type="component" value="Unassembled WGS sequence"/>
</dbReference>
<evidence type="ECO:0000313" key="2">
    <source>
        <dbReference type="EMBL" id="CAB1422699.1"/>
    </source>
</evidence>
<dbReference type="EMBL" id="CADEAL010000603">
    <property type="protein sequence ID" value="CAB1422699.1"/>
    <property type="molecule type" value="Genomic_DNA"/>
</dbReference>
<feature type="compositionally biased region" description="Basic and acidic residues" evidence="1">
    <location>
        <begin position="30"/>
        <end position="41"/>
    </location>
</feature>
<keyword evidence="3" id="KW-1185">Reference proteome</keyword>
<evidence type="ECO:0000313" key="3">
    <source>
        <dbReference type="Proteomes" id="UP001153269"/>
    </source>
</evidence>
<reference evidence="2" key="1">
    <citation type="submission" date="2020-03" db="EMBL/GenBank/DDBJ databases">
        <authorList>
            <person name="Weist P."/>
        </authorList>
    </citation>
    <scope>NUCLEOTIDE SEQUENCE</scope>
</reference>
<dbReference type="AlphaFoldDB" id="A0A9N7U2U5"/>
<organism evidence="2 3">
    <name type="scientific">Pleuronectes platessa</name>
    <name type="common">European plaice</name>
    <dbReference type="NCBI Taxonomy" id="8262"/>
    <lineage>
        <taxon>Eukaryota</taxon>
        <taxon>Metazoa</taxon>
        <taxon>Chordata</taxon>
        <taxon>Craniata</taxon>
        <taxon>Vertebrata</taxon>
        <taxon>Euteleostomi</taxon>
        <taxon>Actinopterygii</taxon>
        <taxon>Neopterygii</taxon>
        <taxon>Teleostei</taxon>
        <taxon>Neoteleostei</taxon>
        <taxon>Acanthomorphata</taxon>
        <taxon>Carangaria</taxon>
        <taxon>Pleuronectiformes</taxon>
        <taxon>Pleuronectoidei</taxon>
        <taxon>Pleuronectidae</taxon>
        <taxon>Pleuronectes</taxon>
    </lineage>
</organism>
<evidence type="ECO:0000256" key="1">
    <source>
        <dbReference type="SAM" id="MobiDB-lite"/>
    </source>
</evidence>
<name>A0A9N7U2U5_PLEPL</name>
<feature type="region of interest" description="Disordered" evidence="1">
    <location>
        <begin position="1"/>
        <end position="144"/>
    </location>
</feature>
<feature type="compositionally biased region" description="Polar residues" evidence="1">
    <location>
        <begin position="49"/>
        <end position="98"/>
    </location>
</feature>
<comment type="caution">
    <text evidence="2">The sequence shown here is derived from an EMBL/GenBank/DDBJ whole genome shotgun (WGS) entry which is preliminary data.</text>
</comment>
<gene>
    <name evidence="2" type="ORF">PLEPLA_LOCUS10617</name>
</gene>
<protein>
    <submittedName>
        <fullName evidence="2">Uncharacterized protein</fullName>
    </submittedName>
</protein>
<feature type="compositionally biased region" description="Basic residues" evidence="1">
    <location>
        <begin position="1"/>
        <end position="18"/>
    </location>
</feature>
<sequence length="144" mass="15797">MDQQHSKKNRSLTLHSKRGGGEGGGGGGERSSEEEQQRRELSSSSSLSPIVSSHNLPTRSRSQGSLNNVHTHLTSSAESRLQSFGSFPPSRSSLIRSNKVTEHGRERYSFDPWNKEGREGKGESSSKTDRGPLRLDRSIISHAV</sequence>
<feature type="compositionally biased region" description="Basic and acidic residues" evidence="1">
    <location>
        <begin position="99"/>
        <end position="144"/>
    </location>
</feature>